<name>A0A7S3EK54_9RHOD</name>
<evidence type="ECO:0000313" key="4">
    <source>
        <dbReference type="EMBL" id="CAE0057617.1"/>
    </source>
</evidence>
<organism evidence="3">
    <name type="scientific">Rhodosorus marinus</name>
    <dbReference type="NCBI Taxonomy" id="101924"/>
    <lineage>
        <taxon>Eukaryota</taxon>
        <taxon>Rhodophyta</taxon>
        <taxon>Stylonematophyceae</taxon>
        <taxon>Stylonematales</taxon>
        <taxon>Stylonemataceae</taxon>
        <taxon>Rhodosorus</taxon>
    </lineage>
</organism>
<feature type="chain" id="PRO_5036212106" description="Chromosome partition protein Smc" evidence="2">
    <location>
        <begin position="23"/>
        <end position="283"/>
    </location>
</feature>
<feature type="coiled-coil region" evidence="1">
    <location>
        <begin position="138"/>
        <end position="222"/>
    </location>
</feature>
<sequence>MIRFKIWLIWFVIGVVSVGGVAVQNEGAASVNSEKHEREVLISPDQDGLVGRESGQEEHRPAIIRRSTGTLSNEAAAIPDVKNDGTVAEDGSAPTGEQKLVESGKELRESVNAKRDRLVALSHKKQEIAGRLDKMKEKARLQQKSLNTMLDLREQEQEVKRQYTENLQSVKSALPALTRNIDSLEAERRTAEVDLKHAQTRLEDLKDRLDNVEDGLKHLDLETWLSESASISPMMREAFMLTRDTMNPAIEGLSTSMDNSAHQPWPTILLNSHREKKPRWLMD</sequence>
<accession>A0A7S3EK54</accession>
<evidence type="ECO:0008006" key="5">
    <source>
        <dbReference type="Google" id="ProtNLM"/>
    </source>
</evidence>
<evidence type="ECO:0000256" key="2">
    <source>
        <dbReference type="SAM" id="SignalP"/>
    </source>
</evidence>
<keyword evidence="2" id="KW-0732">Signal</keyword>
<gene>
    <name evidence="3" type="ORF">RMAR00112_LOCUS25667</name>
    <name evidence="4" type="ORF">RMAR00112_LOCUS25671</name>
</gene>
<dbReference type="EMBL" id="HBHW01033231">
    <property type="protein sequence ID" value="CAE0057617.1"/>
    <property type="molecule type" value="Transcribed_RNA"/>
</dbReference>
<dbReference type="AlphaFoldDB" id="A0A7S3EK54"/>
<dbReference type="EMBL" id="HBHW01033227">
    <property type="protein sequence ID" value="CAE0057613.1"/>
    <property type="molecule type" value="Transcribed_RNA"/>
</dbReference>
<keyword evidence="1" id="KW-0175">Coiled coil</keyword>
<evidence type="ECO:0000313" key="3">
    <source>
        <dbReference type="EMBL" id="CAE0057613.1"/>
    </source>
</evidence>
<protein>
    <recommendedName>
        <fullName evidence="5">Chromosome partition protein Smc</fullName>
    </recommendedName>
</protein>
<reference evidence="3" key="1">
    <citation type="submission" date="2021-01" db="EMBL/GenBank/DDBJ databases">
        <authorList>
            <person name="Corre E."/>
            <person name="Pelletier E."/>
            <person name="Niang G."/>
            <person name="Scheremetjew M."/>
            <person name="Finn R."/>
            <person name="Kale V."/>
            <person name="Holt S."/>
            <person name="Cochrane G."/>
            <person name="Meng A."/>
            <person name="Brown T."/>
            <person name="Cohen L."/>
        </authorList>
    </citation>
    <scope>NUCLEOTIDE SEQUENCE</scope>
    <source>
        <strain evidence="3">CCMP 769</strain>
    </source>
</reference>
<proteinExistence type="predicted"/>
<feature type="signal peptide" evidence="2">
    <location>
        <begin position="1"/>
        <end position="22"/>
    </location>
</feature>
<evidence type="ECO:0000256" key="1">
    <source>
        <dbReference type="SAM" id="Coils"/>
    </source>
</evidence>
<dbReference type="SUPFAM" id="SSF57997">
    <property type="entry name" value="Tropomyosin"/>
    <property type="match status" value="1"/>
</dbReference>